<dbReference type="Gene3D" id="3.40.630.190">
    <property type="entry name" value="LCP protein"/>
    <property type="match status" value="1"/>
</dbReference>
<keyword evidence="5" id="KW-1185">Reference proteome</keyword>
<accession>A0ABR9JLE4</accession>
<dbReference type="PANTHER" id="PTHR33392">
    <property type="entry name" value="POLYISOPRENYL-TEICHOIC ACID--PEPTIDOGLYCAN TEICHOIC ACID TRANSFERASE TAGU"/>
    <property type="match status" value="1"/>
</dbReference>
<evidence type="ECO:0000256" key="1">
    <source>
        <dbReference type="ARBA" id="ARBA00006068"/>
    </source>
</evidence>
<keyword evidence="2" id="KW-0472">Membrane</keyword>
<comment type="caution">
    <text evidence="4">The sequence shown here is derived from an EMBL/GenBank/DDBJ whole genome shotgun (WGS) entry which is preliminary data.</text>
</comment>
<protein>
    <submittedName>
        <fullName evidence="4">LCP family protein required for cell wall assembly</fullName>
    </submittedName>
</protein>
<evidence type="ECO:0000259" key="3">
    <source>
        <dbReference type="Pfam" id="PF03816"/>
    </source>
</evidence>
<dbReference type="Proteomes" id="UP000627838">
    <property type="component" value="Unassembled WGS sequence"/>
</dbReference>
<comment type="similarity">
    <text evidence="1">Belongs to the LytR/CpsA/Psr (LCP) family.</text>
</comment>
<organism evidence="4 5">
    <name type="scientific">Actinomadura algeriensis</name>
    <dbReference type="NCBI Taxonomy" id="1679523"/>
    <lineage>
        <taxon>Bacteria</taxon>
        <taxon>Bacillati</taxon>
        <taxon>Actinomycetota</taxon>
        <taxon>Actinomycetes</taxon>
        <taxon>Streptosporangiales</taxon>
        <taxon>Thermomonosporaceae</taxon>
        <taxon>Actinomadura</taxon>
    </lineage>
</organism>
<evidence type="ECO:0000256" key="2">
    <source>
        <dbReference type="SAM" id="Phobius"/>
    </source>
</evidence>
<name>A0ABR9JLE4_9ACTN</name>
<dbReference type="PANTHER" id="PTHR33392:SF6">
    <property type="entry name" value="POLYISOPRENYL-TEICHOIC ACID--PEPTIDOGLYCAN TEICHOIC ACID TRANSFERASE TAGU"/>
    <property type="match status" value="1"/>
</dbReference>
<keyword evidence="2" id="KW-1133">Transmembrane helix</keyword>
<reference evidence="4 5" key="1">
    <citation type="submission" date="2020-10" db="EMBL/GenBank/DDBJ databases">
        <title>Sequencing the genomes of 1000 actinobacteria strains.</title>
        <authorList>
            <person name="Klenk H.-P."/>
        </authorList>
    </citation>
    <scope>NUCLEOTIDE SEQUENCE [LARGE SCALE GENOMIC DNA]</scope>
    <source>
        <strain evidence="4 5">DSM 46744</strain>
    </source>
</reference>
<dbReference type="NCBIfam" id="TIGR00350">
    <property type="entry name" value="lytR_cpsA_psr"/>
    <property type="match status" value="1"/>
</dbReference>
<keyword evidence="2" id="KW-0812">Transmembrane</keyword>
<gene>
    <name evidence="4" type="ORF">H4W34_001076</name>
</gene>
<dbReference type="InterPro" id="IPR050922">
    <property type="entry name" value="LytR/CpsA/Psr_CW_biosynth"/>
</dbReference>
<dbReference type="InterPro" id="IPR004474">
    <property type="entry name" value="LytR_CpsA_psr"/>
</dbReference>
<feature type="transmembrane region" description="Helical" evidence="2">
    <location>
        <begin position="45"/>
        <end position="64"/>
    </location>
</feature>
<dbReference type="Pfam" id="PF03816">
    <property type="entry name" value="LytR_cpsA_psr"/>
    <property type="match status" value="1"/>
</dbReference>
<sequence>MDDMELIRGLGRDLEHEPPASLVRQRERLLRAGSRRRRLPGRWPLLGLVAVVTAAAVLVPVLFLRGGGEKAGPAAEKRAVETGAFNVLLIGSDGRGGDMARSDTLMLVHVPEGRDGVRVVSFPRDLMVDVPECAGRYGRQGLIDSAFTGGGAACMLQTVEALTGVRIDRTVTVGFEGFRTVVDALGGVEVTLPRAVEDPKAGLSLPAGRNLLRGREALAYVRSRRALGDGADLRRIERQQQFLTSMAGKVAELRKDPVAFARFLKAVAAAVETEPGADAGGLVKLAQSMAKVGADDVEFGTVPVVEAPADPNRLVTDEKRAEELFAQLRTG</sequence>
<dbReference type="EMBL" id="JADBDZ010000001">
    <property type="protein sequence ID" value="MBE1531243.1"/>
    <property type="molecule type" value="Genomic_DNA"/>
</dbReference>
<evidence type="ECO:0000313" key="4">
    <source>
        <dbReference type="EMBL" id="MBE1531243.1"/>
    </source>
</evidence>
<proteinExistence type="inferred from homology"/>
<feature type="domain" description="Cell envelope-related transcriptional attenuator" evidence="3">
    <location>
        <begin position="101"/>
        <end position="251"/>
    </location>
</feature>
<evidence type="ECO:0000313" key="5">
    <source>
        <dbReference type="Proteomes" id="UP000627838"/>
    </source>
</evidence>